<dbReference type="InterPro" id="IPR027417">
    <property type="entry name" value="P-loop_NTPase"/>
</dbReference>
<reference evidence="11 12" key="1">
    <citation type="submission" date="2009-02" db="EMBL/GenBank/DDBJ databases">
        <title>Sequencing of the draft genome and assembly of Lutiella nitroferrum 2002.</title>
        <authorList>
            <consortium name="US DOE Joint Genome Institute (JGI-PGF)"/>
            <person name="Lucas S."/>
            <person name="Copeland A."/>
            <person name="Lapidus A."/>
            <person name="Glavina del Rio T."/>
            <person name="Tice H."/>
            <person name="Bruce D."/>
            <person name="Goodwin L."/>
            <person name="Pitluck S."/>
            <person name="Larimer F."/>
            <person name="Land M.L."/>
            <person name="Hauser L."/>
            <person name="Coates J.D."/>
        </authorList>
    </citation>
    <scope>NUCLEOTIDE SEQUENCE [LARGE SCALE GENOMIC DNA]</scope>
    <source>
        <strain evidence="11 12">2002</strain>
    </source>
</reference>
<dbReference type="PANTHER" id="PTHR33540:SF2">
    <property type="entry name" value="TRNA THREONYLCARBAMOYLADENOSINE BIOSYNTHESIS PROTEIN TSAE"/>
    <property type="match status" value="1"/>
</dbReference>
<accession>B9YZC7</accession>
<dbReference type="Proteomes" id="UP000003165">
    <property type="component" value="Unassembled WGS sequence"/>
</dbReference>
<evidence type="ECO:0000256" key="1">
    <source>
        <dbReference type="ARBA" id="ARBA00004496"/>
    </source>
</evidence>
<gene>
    <name evidence="11" type="ORF">FuraDRAFT_0462</name>
</gene>
<keyword evidence="7" id="KW-0547">Nucleotide-binding</keyword>
<keyword evidence="5" id="KW-0819">tRNA processing</keyword>
<dbReference type="NCBIfam" id="TIGR00150">
    <property type="entry name" value="T6A_YjeE"/>
    <property type="match status" value="1"/>
</dbReference>
<evidence type="ECO:0000256" key="6">
    <source>
        <dbReference type="ARBA" id="ARBA00022723"/>
    </source>
</evidence>
<comment type="subcellular location">
    <subcellularLocation>
        <location evidence="1">Cytoplasm</location>
    </subcellularLocation>
</comment>
<keyword evidence="12" id="KW-1185">Reference proteome</keyword>
<dbReference type="GO" id="GO:0046872">
    <property type="term" value="F:metal ion binding"/>
    <property type="evidence" value="ECO:0007669"/>
    <property type="project" value="UniProtKB-KW"/>
</dbReference>
<proteinExistence type="inferred from homology"/>
<keyword evidence="4" id="KW-0963">Cytoplasm</keyword>
<dbReference type="eggNOG" id="COG0802">
    <property type="taxonomic scope" value="Bacteria"/>
</dbReference>
<evidence type="ECO:0000256" key="10">
    <source>
        <dbReference type="ARBA" id="ARBA00032441"/>
    </source>
</evidence>
<organism evidence="11 12">
    <name type="scientific">Pseudogulbenkiania ferrooxidans 2002</name>
    <dbReference type="NCBI Taxonomy" id="279714"/>
    <lineage>
        <taxon>Bacteria</taxon>
        <taxon>Pseudomonadati</taxon>
        <taxon>Pseudomonadota</taxon>
        <taxon>Betaproteobacteria</taxon>
        <taxon>Neisseriales</taxon>
        <taxon>Chromobacteriaceae</taxon>
        <taxon>Pseudogulbenkiania</taxon>
    </lineage>
</organism>
<dbReference type="RefSeq" id="WP_008952482.1">
    <property type="nucleotide sequence ID" value="NZ_ACIS01000001.1"/>
</dbReference>
<sequence precursor="true">MEMDDTSVRQGSLPDEDATLALGAALAHAIAPGTVIYLWGDLGAGKTTLSRGLLTALGHHGRVKSPTYTLVESYPLASLTVHHFDLYRFADPEEWEDAGFRDYFGPDTLCLVEWPDKAEGLLPRADLVVELAVAGSGRSYRITAQTDIGQSCLTRLSTPPAAL</sequence>
<dbReference type="InterPro" id="IPR003442">
    <property type="entry name" value="T6A_TsaE"/>
</dbReference>
<evidence type="ECO:0000313" key="11">
    <source>
        <dbReference type="EMBL" id="EEG10480.1"/>
    </source>
</evidence>
<comment type="similarity">
    <text evidence="2">Belongs to the TsaE family.</text>
</comment>
<dbReference type="AlphaFoldDB" id="B9YZC7"/>
<dbReference type="Pfam" id="PF02367">
    <property type="entry name" value="TsaE"/>
    <property type="match status" value="1"/>
</dbReference>
<evidence type="ECO:0000313" key="12">
    <source>
        <dbReference type="Proteomes" id="UP000003165"/>
    </source>
</evidence>
<name>B9YZC7_9NEIS</name>
<dbReference type="SUPFAM" id="SSF52540">
    <property type="entry name" value="P-loop containing nucleoside triphosphate hydrolases"/>
    <property type="match status" value="1"/>
</dbReference>
<comment type="caution">
    <text evidence="11">The sequence shown here is derived from an EMBL/GenBank/DDBJ whole genome shotgun (WGS) entry which is preliminary data.</text>
</comment>
<dbReference type="GO" id="GO:0002949">
    <property type="term" value="P:tRNA threonylcarbamoyladenosine modification"/>
    <property type="evidence" value="ECO:0007669"/>
    <property type="project" value="InterPro"/>
</dbReference>
<evidence type="ECO:0000256" key="5">
    <source>
        <dbReference type="ARBA" id="ARBA00022694"/>
    </source>
</evidence>
<evidence type="ECO:0000256" key="2">
    <source>
        <dbReference type="ARBA" id="ARBA00007599"/>
    </source>
</evidence>
<keyword evidence="9" id="KW-0460">Magnesium</keyword>
<evidence type="ECO:0000256" key="9">
    <source>
        <dbReference type="ARBA" id="ARBA00022842"/>
    </source>
</evidence>
<dbReference type="EMBL" id="ACIS01000001">
    <property type="protein sequence ID" value="EEG10480.1"/>
    <property type="molecule type" value="Genomic_DNA"/>
</dbReference>
<dbReference type="Gene3D" id="3.40.50.300">
    <property type="entry name" value="P-loop containing nucleotide triphosphate hydrolases"/>
    <property type="match status" value="1"/>
</dbReference>
<keyword evidence="6" id="KW-0479">Metal-binding</keyword>
<evidence type="ECO:0000256" key="7">
    <source>
        <dbReference type="ARBA" id="ARBA00022741"/>
    </source>
</evidence>
<evidence type="ECO:0000256" key="4">
    <source>
        <dbReference type="ARBA" id="ARBA00022490"/>
    </source>
</evidence>
<evidence type="ECO:0000256" key="3">
    <source>
        <dbReference type="ARBA" id="ARBA00019010"/>
    </source>
</evidence>
<evidence type="ECO:0000256" key="8">
    <source>
        <dbReference type="ARBA" id="ARBA00022840"/>
    </source>
</evidence>
<dbReference type="GO" id="GO:0005524">
    <property type="term" value="F:ATP binding"/>
    <property type="evidence" value="ECO:0007669"/>
    <property type="project" value="UniProtKB-KW"/>
</dbReference>
<keyword evidence="8" id="KW-0067">ATP-binding</keyword>
<dbReference type="GO" id="GO:0005737">
    <property type="term" value="C:cytoplasm"/>
    <property type="evidence" value="ECO:0007669"/>
    <property type="project" value="UniProtKB-SubCell"/>
</dbReference>
<protein>
    <recommendedName>
        <fullName evidence="3">tRNA threonylcarbamoyladenosine biosynthesis protein TsaE</fullName>
    </recommendedName>
    <alternativeName>
        <fullName evidence="10">t(6)A37 threonylcarbamoyladenosine biosynthesis protein TsaE</fullName>
    </alternativeName>
</protein>
<dbReference type="PANTHER" id="PTHR33540">
    <property type="entry name" value="TRNA THREONYLCARBAMOYLADENOSINE BIOSYNTHESIS PROTEIN TSAE"/>
    <property type="match status" value="1"/>
</dbReference>
<dbReference type="FunFam" id="3.40.50.300:FF:000406">
    <property type="entry name" value="tRNA (N6-adenosine(37)-N6)-threonylcarbamoyltransferase complex ATPase TsaE"/>
    <property type="match status" value="1"/>
</dbReference>